<dbReference type="InterPro" id="IPR036259">
    <property type="entry name" value="MFS_trans_sf"/>
</dbReference>
<keyword evidence="8" id="KW-1185">Reference proteome</keyword>
<dbReference type="GO" id="GO:0022857">
    <property type="term" value="F:transmembrane transporter activity"/>
    <property type="evidence" value="ECO:0007669"/>
    <property type="project" value="InterPro"/>
</dbReference>
<feature type="transmembrane region" description="Helical" evidence="5">
    <location>
        <begin position="401"/>
        <end position="418"/>
    </location>
</feature>
<dbReference type="EMBL" id="FMZZ01000001">
    <property type="protein sequence ID" value="SDC23110.1"/>
    <property type="molecule type" value="Genomic_DNA"/>
</dbReference>
<proteinExistence type="predicted"/>
<evidence type="ECO:0000259" key="6">
    <source>
        <dbReference type="PROSITE" id="PS50850"/>
    </source>
</evidence>
<feature type="transmembrane region" description="Helical" evidence="5">
    <location>
        <begin position="430"/>
        <end position="453"/>
    </location>
</feature>
<evidence type="ECO:0000313" key="8">
    <source>
        <dbReference type="Proteomes" id="UP000199501"/>
    </source>
</evidence>
<dbReference type="Gene3D" id="1.20.1720.10">
    <property type="entry name" value="Multidrug resistance protein D"/>
    <property type="match status" value="1"/>
</dbReference>
<dbReference type="SUPFAM" id="SSF103473">
    <property type="entry name" value="MFS general substrate transporter"/>
    <property type="match status" value="1"/>
</dbReference>
<gene>
    <name evidence="7" type="ORF">SAMN05216174_101597</name>
</gene>
<feature type="transmembrane region" description="Helical" evidence="5">
    <location>
        <begin position="300"/>
        <end position="319"/>
    </location>
</feature>
<keyword evidence="3 5" id="KW-1133">Transmembrane helix</keyword>
<evidence type="ECO:0000313" key="7">
    <source>
        <dbReference type="EMBL" id="SDC23110.1"/>
    </source>
</evidence>
<dbReference type="PROSITE" id="PS50850">
    <property type="entry name" value="MFS"/>
    <property type="match status" value="1"/>
</dbReference>
<keyword evidence="4 5" id="KW-0472">Membrane</keyword>
<evidence type="ECO:0000256" key="3">
    <source>
        <dbReference type="ARBA" id="ARBA00022989"/>
    </source>
</evidence>
<feature type="transmembrane region" description="Helical" evidence="5">
    <location>
        <begin position="266"/>
        <end position="288"/>
    </location>
</feature>
<accession>A0A1G6JWK0</accession>
<comment type="subcellular location">
    <subcellularLocation>
        <location evidence="1">Cell membrane</location>
        <topology evidence="1">Multi-pass membrane protein</topology>
    </subcellularLocation>
</comment>
<feature type="transmembrane region" description="Helical" evidence="5">
    <location>
        <begin position="165"/>
        <end position="187"/>
    </location>
</feature>
<feature type="transmembrane region" description="Helical" evidence="5">
    <location>
        <begin position="357"/>
        <end position="380"/>
    </location>
</feature>
<dbReference type="CDD" id="cd17321">
    <property type="entry name" value="MFS_MMR_MDR_like"/>
    <property type="match status" value="1"/>
</dbReference>
<reference evidence="8" key="1">
    <citation type="submission" date="2016-10" db="EMBL/GenBank/DDBJ databases">
        <authorList>
            <person name="Varghese N."/>
            <person name="Submissions S."/>
        </authorList>
    </citation>
    <scope>NUCLEOTIDE SEQUENCE [LARGE SCALE GENOMIC DNA]</scope>
    <source>
        <strain evidence="8">IBRC-M 10403</strain>
    </source>
</reference>
<feature type="transmembrane region" description="Helical" evidence="5">
    <location>
        <begin position="12"/>
        <end position="31"/>
    </location>
</feature>
<dbReference type="Gene3D" id="1.20.1250.20">
    <property type="entry name" value="MFS general substrate transporter like domains"/>
    <property type="match status" value="1"/>
</dbReference>
<protein>
    <submittedName>
        <fullName evidence="7">Drug resistance transporter, EmrB/QacA subfamily</fullName>
    </submittedName>
</protein>
<feature type="transmembrane region" description="Helical" evidence="5">
    <location>
        <begin position="199"/>
        <end position="218"/>
    </location>
</feature>
<dbReference type="Pfam" id="PF07690">
    <property type="entry name" value="MFS_1"/>
    <property type="match status" value="1"/>
</dbReference>
<evidence type="ECO:0000256" key="1">
    <source>
        <dbReference type="ARBA" id="ARBA00004651"/>
    </source>
</evidence>
<dbReference type="PANTHER" id="PTHR42718:SF42">
    <property type="entry name" value="EXPORT PROTEIN"/>
    <property type="match status" value="1"/>
</dbReference>
<sequence>MVTTEARTSRWVVLVLMGLALCVVVLNNSALNVAIPAMMRGLGADLAEVQWIVDSYSVAFAGLLIVAGVWSDRWGRKRLTLGGLVAFAVASLVAAMATQAWQLIAVRAALGVAAAFVMPGTLSILLHAFDRSERATAIAVWSAIAALGVAIGPVLGGLVVDDIGWAAVFLLNVPLVAAVVVASVFFVRESADPAARPTDPVGAVLSVLAIGGLVYTVIEFGADGRVSFPVAIGAVVTAAACVAFTRRLRTAPYPLIELSLLGDRRFAGSALGNMLMFFGLAGSLFVLTQRLQVQLAMSPFQAGLAIGPVALTVLVGTALSPRLRGLLGVAATVAAGMALSATGIAVLGFFGHDYPTIVVGLTAVGIGFGVASPVATDVLVSSLSDDRACSGSAVNDTMQELGWALGVAVVGAMLNRLVTDLGDRAAFDHAAAVSLGVAATVTLVGAALAARLLPRRLESAP</sequence>
<feature type="transmembrane region" description="Helical" evidence="5">
    <location>
        <begin position="138"/>
        <end position="159"/>
    </location>
</feature>
<evidence type="ECO:0000256" key="4">
    <source>
        <dbReference type="ARBA" id="ARBA00023136"/>
    </source>
</evidence>
<dbReference type="Proteomes" id="UP000199501">
    <property type="component" value="Unassembled WGS sequence"/>
</dbReference>
<evidence type="ECO:0000256" key="2">
    <source>
        <dbReference type="ARBA" id="ARBA00022692"/>
    </source>
</evidence>
<dbReference type="STRING" id="1271860.SAMN05216174_101597"/>
<dbReference type="PROSITE" id="PS00216">
    <property type="entry name" value="SUGAR_TRANSPORT_1"/>
    <property type="match status" value="1"/>
</dbReference>
<dbReference type="InterPro" id="IPR005829">
    <property type="entry name" value="Sugar_transporter_CS"/>
</dbReference>
<feature type="transmembrane region" description="Helical" evidence="5">
    <location>
        <begin position="224"/>
        <end position="245"/>
    </location>
</feature>
<dbReference type="PANTHER" id="PTHR42718">
    <property type="entry name" value="MAJOR FACILITATOR SUPERFAMILY MULTIDRUG TRANSPORTER MFSC"/>
    <property type="match status" value="1"/>
</dbReference>
<feature type="domain" description="Major facilitator superfamily (MFS) profile" evidence="6">
    <location>
        <begin position="13"/>
        <end position="457"/>
    </location>
</feature>
<dbReference type="PRINTS" id="PR01036">
    <property type="entry name" value="TCRTETB"/>
</dbReference>
<feature type="transmembrane region" description="Helical" evidence="5">
    <location>
        <begin position="51"/>
        <end position="70"/>
    </location>
</feature>
<dbReference type="InterPro" id="IPR011701">
    <property type="entry name" value="MFS"/>
</dbReference>
<feature type="transmembrane region" description="Helical" evidence="5">
    <location>
        <begin position="326"/>
        <end position="351"/>
    </location>
</feature>
<name>A0A1G6JWK0_9PSEU</name>
<organism evidence="7 8">
    <name type="scientific">Actinokineospora iranica</name>
    <dbReference type="NCBI Taxonomy" id="1271860"/>
    <lineage>
        <taxon>Bacteria</taxon>
        <taxon>Bacillati</taxon>
        <taxon>Actinomycetota</taxon>
        <taxon>Actinomycetes</taxon>
        <taxon>Pseudonocardiales</taxon>
        <taxon>Pseudonocardiaceae</taxon>
        <taxon>Actinokineospora</taxon>
    </lineage>
</organism>
<dbReference type="RefSeq" id="WP_091447902.1">
    <property type="nucleotide sequence ID" value="NZ_FMZZ01000001.1"/>
</dbReference>
<dbReference type="GO" id="GO:0005886">
    <property type="term" value="C:plasma membrane"/>
    <property type="evidence" value="ECO:0007669"/>
    <property type="project" value="UniProtKB-SubCell"/>
</dbReference>
<keyword evidence="2 5" id="KW-0812">Transmembrane</keyword>
<dbReference type="AlphaFoldDB" id="A0A1G6JWK0"/>
<dbReference type="OrthoDB" id="9781469at2"/>
<feature type="transmembrane region" description="Helical" evidence="5">
    <location>
        <begin position="104"/>
        <end position="126"/>
    </location>
</feature>
<feature type="transmembrane region" description="Helical" evidence="5">
    <location>
        <begin position="79"/>
        <end position="98"/>
    </location>
</feature>
<dbReference type="InterPro" id="IPR020846">
    <property type="entry name" value="MFS_dom"/>
</dbReference>
<evidence type="ECO:0000256" key="5">
    <source>
        <dbReference type="SAM" id="Phobius"/>
    </source>
</evidence>